<dbReference type="AlphaFoldDB" id="A0A9E7FY50"/>
<organism evidence="1 2">
    <name type="scientific">Musa troglodytarum</name>
    <name type="common">fe'i banana</name>
    <dbReference type="NCBI Taxonomy" id="320322"/>
    <lineage>
        <taxon>Eukaryota</taxon>
        <taxon>Viridiplantae</taxon>
        <taxon>Streptophyta</taxon>
        <taxon>Embryophyta</taxon>
        <taxon>Tracheophyta</taxon>
        <taxon>Spermatophyta</taxon>
        <taxon>Magnoliopsida</taxon>
        <taxon>Liliopsida</taxon>
        <taxon>Zingiberales</taxon>
        <taxon>Musaceae</taxon>
        <taxon>Musa</taxon>
    </lineage>
</organism>
<keyword evidence="2" id="KW-1185">Reference proteome</keyword>
<name>A0A9E7FY50_9LILI</name>
<dbReference type="EMBL" id="CP097507">
    <property type="protein sequence ID" value="URE02064.1"/>
    <property type="molecule type" value="Genomic_DNA"/>
</dbReference>
<dbReference type="Proteomes" id="UP001055439">
    <property type="component" value="Chromosome 5"/>
</dbReference>
<proteinExistence type="predicted"/>
<evidence type="ECO:0000313" key="2">
    <source>
        <dbReference type="Proteomes" id="UP001055439"/>
    </source>
</evidence>
<accession>A0A9E7FY50</accession>
<reference evidence="1" key="1">
    <citation type="submission" date="2022-05" db="EMBL/GenBank/DDBJ databases">
        <title>The Musa troglodytarum L. genome provides insights into the mechanism of non-climacteric behaviour and enrichment of carotenoids.</title>
        <authorList>
            <person name="Wang J."/>
        </authorList>
    </citation>
    <scope>NUCLEOTIDE SEQUENCE</scope>
    <source>
        <tissue evidence="1">Leaf</tissue>
    </source>
</reference>
<dbReference type="OrthoDB" id="269227at2759"/>
<evidence type="ECO:0000313" key="1">
    <source>
        <dbReference type="EMBL" id="URE02064.1"/>
    </source>
</evidence>
<sequence length="62" mass="6780">MIPPPRSNTARTSCSPYSITMEDAELSRSSITTTKFLALIRLGSSTAPRSTSPLERILKRPS</sequence>
<protein>
    <submittedName>
        <fullName evidence="1">Glucose-methanol-choline (GMC) oxidoreductase family protein</fullName>
    </submittedName>
</protein>
<gene>
    <name evidence="1" type="ORF">MUK42_20295</name>
</gene>